<keyword evidence="5" id="KW-1185">Reference proteome</keyword>
<sequence length="79" mass="9321">MNDWEQKEYEAMKLINLITKLSSDEILKPCTVGENGKSKPIEHVFKLQKGFKKFKLIGTREKMSFVILKIMLNIFHFMD</sequence>
<comment type="similarity">
    <text evidence="1">Belongs to the synembryn family.</text>
</comment>
<protein>
    <submittedName>
        <fullName evidence="4">Uncharacterized protein</fullName>
    </submittedName>
</protein>
<keyword evidence="3" id="KW-0143">Chaperone</keyword>
<dbReference type="AlphaFoldDB" id="A0AAV7HYX3"/>
<comment type="caution">
    <text evidence="4">The sequence shown here is derived from an EMBL/GenBank/DDBJ whole genome shotgun (WGS) entry which is preliminary data.</text>
</comment>
<proteinExistence type="inferred from homology"/>
<dbReference type="Pfam" id="PF10165">
    <property type="entry name" value="Ric8"/>
    <property type="match status" value="1"/>
</dbReference>
<evidence type="ECO:0000256" key="1">
    <source>
        <dbReference type="ARBA" id="ARBA00009049"/>
    </source>
</evidence>
<accession>A0AAV7HYX3</accession>
<organism evidence="4 5">
    <name type="scientific">Cotesia glomerata</name>
    <name type="common">Lepidopteran parasitic wasp</name>
    <name type="synonym">Apanteles glomeratus</name>
    <dbReference type="NCBI Taxonomy" id="32391"/>
    <lineage>
        <taxon>Eukaryota</taxon>
        <taxon>Metazoa</taxon>
        <taxon>Ecdysozoa</taxon>
        <taxon>Arthropoda</taxon>
        <taxon>Hexapoda</taxon>
        <taxon>Insecta</taxon>
        <taxon>Pterygota</taxon>
        <taxon>Neoptera</taxon>
        <taxon>Endopterygota</taxon>
        <taxon>Hymenoptera</taxon>
        <taxon>Apocrita</taxon>
        <taxon>Ichneumonoidea</taxon>
        <taxon>Braconidae</taxon>
        <taxon>Microgastrinae</taxon>
        <taxon>Cotesia</taxon>
    </lineage>
</organism>
<evidence type="ECO:0000313" key="4">
    <source>
        <dbReference type="EMBL" id="KAH0540132.1"/>
    </source>
</evidence>
<evidence type="ECO:0000256" key="2">
    <source>
        <dbReference type="ARBA" id="ARBA00022658"/>
    </source>
</evidence>
<evidence type="ECO:0000256" key="3">
    <source>
        <dbReference type="ARBA" id="ARBA00023186"/>
    </source>
</evidence>
<dbReference type="Proteomes" id="UP000826195">
    <property type="component" value="Unassembled WGS sequence"/>
</dbReference>
<keyword evidence="2" id="KW-0344">Guanine-nucleotide releasing factor</keyword>
<dbReference type="EMBL" id="JAHXZJ010002609">
    <property type="protein sequence ID" value="KAH0540132.1"/>
    <property type="molecule type" value="Genomic_DNA"/>
</dbReference>
<evidence type="ECO:0000313" key="5">
    <source>
        <dbReference type="Proteomes" id="UP000826195"/>
    </source>
</evidence>
<gene>
    <name evidence="4" type="ORF">KQX54_013158</name>
</gene>
<name>A0AAV7HYX3_COTGL</name>
<dbReference type="InterPro" id="IPR019318">
    <property type="entry name" value="Gua_nucleotide_exch_fac_Ric8"/>
</dbReference>
<reference evidence="4 5" key="1">
    <citation type="journal article" date="2021" name="J. Hered.">
        <title>A chromosome-level genome assembly of the parasitoid wasp, Cotesia glomerata (Hymenoptera: Braconidae).</title>
        <authorList>
            <person name="Pinto B.J."/>
            <person name="Weis J.J."/>
            <person name="Gamble T."/>
            <person name="Ode P.J."/>
            <person name="Paul R."/>
            <person name="Zaspel J.M."/>
        </authorList>
    </citation>
    <scope>NUCLEOTIDE SEQUENCE [LARGE SCALE GENOMIC DNA]</scope>
    <source>
        <strain evidence="4">CgM1</strain>
    </source>
</reference>
<dbReference type="GO" id="GO:0005085">
    <property type="term" value="F:guanyl-nucleotide exchange factor activity"/>
    <property type="evidence" value="ECO:0007669"/>
    <property type="project" value="UniProtKB-KW"/>
</dbReference>